<dbReference type="Proteomes" id="UP000186308">
    <property type="component" value="Unassembled WGS sequence"/>
</dbReference>
<proteinExistence type="predicted"/>
<organism evidence="2 3">
    <name type="scientific">Acidiphilium rubrum</name>
    <dbReference type="NCBI Taxonomy" id="526"/>
    <lineage>
        <taxon>Bacteria</taxon>
        <taxon>Pseudomonadati</taxon>
        <taxon>Pseudomonadota</taxon>
        <taxon>Alphaproteobacteria</taxon>
        <taxon>Acetobacterales</taxon>
        <taxon>Acidocellaceae</taxon>
        <taxon>Acidiphilium</taxon>
    </lineage>
</organism>
<accession>A0A8G2FHC0</accession>
<dbReference type="RefSeq" id="WP_029312500.1">
    <property type="nucleotide sequence ID" value="NZ_FTNE01000025.1"/>
</dbReference>
<evidence type="ECO:0000313" key="3">
    <source>
        <dbReference type="Proteomes" id="UP000186308"/>
    </source>
</evidence>
<dbReference type="PANTHER" id="PTHR37625">
    <property type="entry name" value="OUTER MEMBRANE LIPOPROTEIN-RELATED"/>
    <property type="match status" value="1"/>
</dbReference>
<keyword evidence="3" id="KW-1185">Reference proteome</keyword>
<dbReference type="PANTHER" id="PTHR37625:SF4">
    <property type="entry name" value="OUTER MEMBRANE LIPOPROTEIN"/>
    <property type="match status" value="1"/>
</dbReference>
<gene>
    <name evidence="2" type="ORF">SAMN05421828_1257</name>
</gene>
<dbReference type="OrthoDB" id="273564at2"/>
<keyword evidence="1" id="KW-0732">Signal</keyword>
<dbReference type="Gene3D" id="2.60.40.4150">
    <property type="entry name" value="Type VI secretion system, lipoprotein SciN"/>
    <property type="match status" value="1"/>
</dbReference>
<dbReference type="InterPro" id="IPR017734">
    <property type="entry name" value="T6SS_SciN"/>
</dbReference>
<dbReference type="PROSITE" id="PS51257">
    <property type="entry name" value="PROKAR_LIPOPROTEIN"/>
    <property type="match status" value="1"/>
</dbReference>
<comment type="caution">
    <text evidence="2">The sequence shown here is derived from an EMBL/GenBank/DDBJ whole genome shotgun (WGS) entry which is preliminary data.</text>
</comment>
<dbReference type="InterPro" id="IPR038706">
    <property type="entry name" value="Type_VI_SciN-like_sf"/>
</dbReference>
<dbReference type="AlphaFoldDB" id="A0A8G2FHC0"/>
<evidence type="ECO:0000313" key="2">
    <source>
        <dbReference type="EMBL" id="SIR33265.1"/>
    </source>
</evidence>
<name>A0A8G2FHC0_ACIRU</name>
<protein>
    <submittedName>
        <fullName evidence="2">Type VI secretion system protein VasD</fullName>
    </submittedName>
</protein>
<feature type="chain" id="PRO_5034423790" evidence="1">
    <location>
        <begin position="19"/>
        <end position="155"/>
    </location>
</feature>
<feature type="signal peptide" evidence="1">
    <location>
        <begin position="1"/>
        <end position="18"/>
    </location>
</feature>
<reference evidence="2 3" key="1">
    <citation type="submission" date="2017-01" db="EMBL/GenBank/DDBJ databases">
        <authorList>
            <person name="Varghese N."/>
            <person name="Submissions S."/>
        </authorList>
    </citation>
    <scope>NUCLEOTIDE SEQUENCE [LARGE SCALE GENOMIC DNA]</scope>
    <source>
        <strain evidence="2 3">ATCC 35905</strain>
    </source>
</reference>
<dbReference type="NCBIfam" id="TIGR03352">
    <property type="entry name" value="VI_chp_3"/>
    <property type="match status" value="1"/>
</dbReference>
<dbReference type="EMBL" id="FTNE01000025">
    <property type="protein sequence ID" value="SIR33265.1"/>
    <property type="molecule type" value="Genomic_DNA"/>
</dbReference>
<sequence>MKRLILALPLLLAACGGAPPPPPPATLALTIIGGATQNADATGTAEPVAVRIYPLAASGKFNAADPYSLMSHASTVLGTDLAGPSDQVIVPPGATVHLDRRLPDGAQALGIAVLFRAIDQAQWRLLAPLTPHKPNDLVLRLNGVTAKLVPNIKKG</sequence>
<evidence type="ECO:0000256" key="1">
    <source>
        <dbReference type="SAM" id="SignalP"/>
    </source>
</evidence>
<dbReference type="Pfam" id="PF12790">
    <property type="entry name" value="T6SS-SciN"/>
    <property type="match status" value="1"/>
</dbReference>